<comment type="caution">
    <text evidence="1">The sequence shown here is derived from an EMBL/GenBank/DDBJ whole genome shotgun (WGS) entry which is preliminary data.</text>
</comment>
<organism evidence="1 2">
    <name type="scientific">Candidatus Vogelbacteria bacterium RIFOXYD2_FULL_44_9</name>
    <dbReference type="NCBI Taxonomy" id="1802441"/>
    <lineage>
        <taxon>Bacteria</taxon>
        <taxon>Candidatus Vogeliibacteriota</taxon>
    </lineage>
</organism>
<evidence type="ECO:0000313" key="2">
    <source>
        <dbReference type="Proteomes" id="UP000177140"/>
    </source>
</evidence>
<gene>
    <name evidence="1" type="ORF">A2556_03090</name>
</gene>
<dbReference type="Proteomes" id="UP000177140">
    <property type="component" value="Unassembled WGS sequence"/>
</dbReference>
<sequence>MNGTKENTIETNTMRKSIYACLVVKVQKSTALWYSANYTRRDLKVNQNADKTRIPADKTRIWPKYPYLEPYFNKNQTRPELFSSERVWFYFRTIILPLI</sequence>
<evidence type="ECO:0000313" key="1">
    <source>
        <dbReference type="EMBL" id="OHA62122.1"/>
    </source>
</evidence>
<dbReference type="AlphaFoldDB" id="A0A1G2QQ61"/>
<proteinExistence type="predicted"/>
<name>A0A1G2QQ61_9BACT</name>
<accession>A0A1G2QQ61</accession>
<protein>
    <submittedName>
        <fullName evidence="1">Uncharacterized protein</fullName>
    </submittedName>
</protein>
<reference evidence="1 2" key="1">
    <citation type="journal article" date="2016" name="Nat. Commun.">
        <title>Thousands of microbial genomes shed light on interconnected biogeochemical processes in an aquifer system.</title>
        <authorList>
            <person name="Anantharaman K."/>
            <person name="Brown C.T."/>
            <person name="Hug L.A."/>
            <person name="Sharon I."/>
            <person name="Castelle C.J."/>
            <person name="Probst A.J."/>
            <person name="Thomas B.C."/>
            <person name="Singh A."/>
            <person name="Wilkins M.J."/>
            <person name="Karaoz U."/>
            <person name="Brodie E.L."/>
            <person name="Williams K.H."/>
            <person name="Hubbard S.S."/>
            <person name="Banfield J.F."/>
        </authorList>
    </citation>
    <scope>NUCLEOTIDE SEQUENCE [LARGE SCALE GENOMIC DNA]</scope>
</reference>
<dbReference type="EMBL" id="MHTM01000020">
    <property type="protein sequence ID" value="OHA62122.1"/>
    <property type="molecule type" value="Genomic_DNA"/>
</dbReference>